<dbReference type="Proteomes" id="UP001345013">
    <property type="component" value="Unassembled WGS sequence"/>
</dbReference>
<reference evidence="2 3" key="1">
    <citation type="submission" date="2023-08" db="EMBL/GenBank/DDBJ databases">
        <title>Black Yeasts Isolated from many extreme environments.</title>
        <authorList>
            <person name="Coleine C."/>
            <person name="Stajich J.E."/>
            <person name="Selbmann L."/>
        </authorList>
    </citation>
    <scope>NUCLEOTIDE SEQUENCE [LARGE SCALE GENOMIC DNA]</scope>
    <source>
        <strain evidence="2 3">CCFEE 5885</strain>
    </source>
</reference>
<keyword evidence="1" id="KW-1133">Transmembrane helix</keyword>
<name>A0ABR0KDT8_9EURO</name>
<evidence type="ECO:0000313" key="3">
    <source>
        <dbReference type="Proteomes" id="UP001345013"/>
    </source>
</evidence>
<evidence type="ECO:0000256" key="1">
    <source>
        <dbReference type="SAM" id="Phobius"/>
    </source>
</evidence>
<accession>A0ABR0KDT8</accession>
<feature type="transmembrane region" description="Helical" evidence="1">
    <location>
        <begin position="17"/>
        <end position="46"/>
    </location>
</feature>
<sequence length="449" mass="51035">MGVKAVLGLIFRILSRLALFAFAITLPITIFPIIFGIGGAVNFHFWNHGEVQKHTNSFTFEVERREGLNYWNVPGALTIHEFFDQKGPFHIPTLNTFDWAEKLDLILPNEHQFDQATGIDKIGSLNGLVRSTGLNLPSRYWVYVTSLPEWSADPWDDAFSSLLQHLYVKPLPLDTDIFYLDCSNAGFLCGVWGVKYPSLVYFEVEDKSLADLKSSTNHDVADDDWLTDMLTPEHTYIYPEDALRPVTARIIELPLDGDEASKLLPRSTFPSPTLQLRTLILDLVPDDIHAMWEEYSPTQQMMRRFQDHFNALTERRGTWWYYLDEADSWYTDYILEPIFGKTFTTGDGGAMVKAQTAVFWITTLIAELVRIPFRVGWSIYSWYFGLGWDGLPLGTHTLPDEWLDDGNGAGGTNMWDDMMAEFWESVARNVSAQENDKAGRAAVTGNADA</sequence>
<keyword evidence="1" id="KW-0812">Transmembrane</keyword>
<organism evidence="2 3">
    <name type="scientific">Lithohypha guttulata</name>
    <dbReference type="NCBI Taxonomy" id="1690604"/>
    <lineage>
        <taxon>Eukaryota</taxon>
        <taxon>Fungi</taxon>
        <taxon>Dikarya</taxon>
        <taxon>Ascomycota</taxon>
        <taxon>Pezizomycotina</taxon>
        <taxon>Eurotiomycetes</taxon>
        <taxon>Chaetothyriomycetidae</taxon>
        <taxon>Chaetothyriales</taxon>
        <taxon>Trichomeriaceae</taxon>
        <taxon>Lithohypha</taxon>
    </lineage>
</organism>
<keyword evidence="3" id="KW-1185">Reference proteome</keyword>
<dbReference type="EMBL" id="JAVRRG010000036">
    <property type="protein sequence ID" value="KAK5094123.1"/>
    <property type="molecule type" value="Genomic_DNA"/>
</dbReference>
<evidence type="ECO:0000313" key="2">
    <source>
        <dbReference type="EMBL" id="KAK5094123.1"/>
    </source>
</evidence>
<protein>
    <submittedName>
        <fullName evidence="2">Uncharacterized protein</fullName>
    </submittedName>
</protein>
<keyword evidence="1" id="KW-0472">Membrane</keyword>
<gene>
    <name evidence="2" type="ORF">LTR24_003728</name>
</gene>
<comment type="caution">
    <text evidence="2">The sequence shown here is derived from an EMBL/GenBank/DDBJ whole genome shotgun (WGS) entry which is preliminary data.</text>
</comment>
<proteinExistence type="predicted"/>